<accession>A0A060QIE8</accession>
<dbReference type="Pfam" id="PF13358">
    <property type="entry name" value="DDE_3"/>
    <property type="match status" value="1"/>
</dbReference>
<dbReference type="AlphaFoldDB" id="A0A060QIE8"/>
<dbReference type="InterPro" id="IPR036397">
    <property type="entry name" value="RNaseH_sf"/>
</dbReference>
<evidence type="ECO:0000259" key="1">
    <source>
        <dbReference type="Pfam" id="PF13358"/>
    </source>
</evidence>
<dbReference type="PANTHER" id="PTHR46564">
    <property type="entry name" value="TRANSPOSASE"/>
    <property type="match status" value="1"/>
</dbReference>
<organism evidence="2 3">
    <name type="scientific">Asaia bogorensis</name>
    <dbReference type="NCBI Taxonomy" id="91915"/>
    <lineage>
        <taxon>Bacteria</taxon>
        <taxon>Pseudomonadati</taxon>
        <taxon>Pseudomonadota</taxon>
        <taxon>Alphaproteobacteria</taxon>
        <taxon>Acetobacterales</taxon>
        <taxon>Acetobacteraceae</taxon>
        <taxon>Asaia</taxon>
    </lineage>
</organism>
<reference evidence="2 3" key="1">
    <citation type="journal article" date="2014" name="Genome Biol. Evol.">
        <title>Acetic acid bacteria genomes reveal functional traits for adaptation to life in insect guts.</title>
        <authorList>
            <person name="Chouaia B."/>
            <person name="Gaiarsa S."/>
            <person name="Crotti E."/>
            <person name="Comandatore F."/>
            <person name="Degli Esposti M."/>
            <person name="Ricci I."/>
            <person name="Alma A."/>
            <person name="Favia G."/>
            <person name="Bandi C."/>
            <person name="Daffonchio D."/>
        </authorList>
    </citation>
    <scope>NUCLEOTIDE SEQUENCE [LARGE SCALE GENOMIC DNA]</scope>
    <source>
        <strain evidence="2 3">SF2.1</strain>
    </source>
</reference>
<dbReference type="GO" id="GO:0003676">
    <property type="term" value="F:nucleic acid binding"/>
    <property type="evidence" value="ECO:0007669"/>
    <property type="project" value="InterPro"/>
</dbReference>
<sequence length="97" mass="10550">MPDLRPGDIVVMDNLGSHKGPGVQAAIEAAGASLRFLPPYSPDFNPIEMAFSKLKAHLRRAAERTRDGLWDRIGKLINQVAPAECANFFTAAGYKPD</sequence>
<comment type="caution">
    <text evidence="2">The sequence shown here is derived from an EMBL/GenBank/DDBJ whole genome shotgun (WGS) entry which is preliminary data.</text>
</comment>
<evidence type="ECO:0000313" key="3">
    <source>
        <dbReference type="Proteomes" id="UP000027583"/>
    </source>
</evidence>
<dbReference type="eggNOG" id="COG3335">
    <property type="taxonomic scope" value="Bacteria"/>
</dbReference>
<evidence type="ECO:0000313" key="2">
    <source>
        <dbReference type="EMBL" id="CDG40483.1"/>
    </source>
</evidence>
<name>A0A060QIE8_9PROT</name>
<feature type="domain" description="Tc1-like transposase DDE" evidence="1">
    <location>
        <begin position="7"/>
        <end position="61"/>
    </location>
</feature>
<protein>
    <submittedName>
        <fullName evidence="2">Mobile element protein</fullName>
    </submittedName>
</protein>
<dbReference type="Proteomes" id="UP000027583">
    <property type="component" value="Unassembled WGS sequence"/>
</dbReference>
<reference evidence="2 3" key="2">
    <citation type="journal article" date="2014" name="PLoS ONE">
        <title>Evolution of mitochondria reconstructed from the energy metabolism of living bacteria.</title>
        <authorList>
            <person name="Degli Esposti M."/>
            <person name="Chouaia B."/>
            <person name="Comandatore F."/>
            <person name="Crotti E."/>
            <person name="Sassera D."/>
            <person name="Lievens P.M."/>
            <person name="Daffonchio D."/>
            <person name="Bandi C."/>
        </authorList>
    </citation>
    <scope>NUCLEOTIDE SEQUENCE [LARGE SCALE GENOMIC DNA]</scope>
    <source>
        <strain evidence="2 3">SF2.1</strain>
    </source>
</reference>
<dbReference type="Gene3D" id="3.30.420.10">
    <property type="entry name" value="Ribonuclease H-like superfamily/Ribonuclease H"/>
    <property type="match status" value="1"/>
</dbReference>
<proteinExistence type="predicted"/>
<gene>
    <name evidence="2" type="ORF">ASAP_2438</name>
</gene>
<dbReference type="EMBL" id="CBLX010000018">
    <property type="protein sequence ID" value="CDG40483.1"/>
    <property type="molecule type" value="Genomic_DNA"/>
</dbReference>
<dbReference type="PANTHER" id="PTHR46564:SF1">
    <property type="entry name" value="TRANSPOSASE"/>
    <property type="match status" value="1"/>
</dbReference>
<dbReference type="InterPro" id="IPR038717">
    <property type="entry name" value="Tc1-like_DDE_dom"/>
</dbReference>